<dbReference type="GO" id="GO:0034647">
    <property type="term" value="F:histone H3K4me/H3K4me2/H3K4me3 demethylase activity"/>
    <property type="evidence" value="ECO:0007669"/>
    <property type="project" value="TreeGrafter"/>
</dbReference>
<keyword evidence="8" id="KW-1185">Reference proteome</keyword>
<feature type="region of interest" description="Disordered" evidence="3">
    <location>
        <begin position="196"/>
        <end position="244"/>
    </location>
</feature>
<dbReference type="PROSITE" id="PS51183">
    <property type="entry name" value="JMJN"/>
    <property type="match status" value="1"/>
</dbReference>
<feature type="domain" description="JmjN" evidence="5">
    <location>
        <begin position="30"/>
        <end position="72"/>
    </location>
</feature>
<dbReference type="PANTHER" id="PTHR10694:SF33">
    <property type="entry name" value="LYSINE-SPECIFIC DEMETHYLASE 5"/>
    <property type="match status" value="1"/>
</dbReference>
<dbReference type="Pfam" id="PF21323">
    <property type="entry name" value="KDM5_C-hel"/>
    <property type="match status" value="1"/>
</dbReference>
<sequence>MEMDSCDPRTKWGATRRSNDRRRVFDVPSAPVFYPSHAEWEQSPLKYIESIRAQGEEWGVVKIVPPRGWNPGFHIDQKTFKFETRIQKLNSIDGCSRPTVNYLDQLELFHEQSGSSFTRAPLLDGNPLDLWILRKEVIKRGDDVESVDWRKVAQSLGAKSDAAHKSVRVAYMKWIHPYEQFVRANLKHILDTALPTADKHQNESEESEADDCDSTSSASLVRKRKSQKHQIQRQKQQQQTMKPKMLGMGRMITSSGRMMKRISGNNEDVDAVAKAAISGTHGDDFGFQQQGSLHSLSEFQVIADSFKRDYFLEKRAKDKHNRSKDYTSDSTRYGSNLVIEEEEMELEFWKLVEEDRFNDGVEVQYGADLHSSEHGSGFPNVKNDPTNPYAHSGWNLNNIPVVPESLFCNIRNDISGMMVPWLYVGMAFSAFCWHTEDHYTYSINYNHFGDTKTWYGIPASDSVKFEVLMKRKVPELFETNPDLLFHLTTLLSPRHLVENHVKVCSVDQRAGEFVVTFPRAYHAGFNQGLNLAEAVNFALPNWLPYGLSCADRYIRFHKQPVFSHEELVVATALKDNSIKTCLWLKPELEILCDRELAGRSAIRNAYGPYLTEIEETVTLTSSQDIFCAVCRAYCFLTSVELACSSSNNYSNGIELTGTSVSKTTPPPQHANNTFKVVCYRHVAQLKSHCECEPVHLIMRIRYPDTQLVSLRDRVISVADAPKSWLKAYQKLLCQQSRPRLSDLEVLLADAARLGMGVSVDGNGGGEELGYVLEESITLKGFLDAAHDWVQRAETVLLHTSVRAPLVLQPVVSGNWDEFNVPLNALQPHLSPQYCTIHVVDSLLREVDNLPFDCPEIDQLQKLLEKSLAIHDRFRDALSEPLSLRFLEKILNDFDTERRDIGLIIESALWLQEARQDCLWIQAAKKMMQNSQSSCDQATGLLKRGQLAVESSLCEKLVPQFAGLKKVKDTKKELCSQLERFLVNGSSRT</sequence>
<dbReference type="Proteomes" id="UP000320333">
    <property type="component" value="Unassembled WGS sequence"/>
</dbReference>
<name>A0A507EW64_9FUNG</name>
<feature type="compositionally biased region" description="Basic residues" evidence="3">
    <location>
        <begin position="221"/>
        <end position="232"/>
    </location>
</feature>
<dbReference type="GO" id="GO:0046872">
    <property type="term" value="F:metal ion binding"/>
    <property type="evidence" value="ECO:0007669"/>
    <property type="project" value="UniProtKB-KW"/>
</dbReference>
<dbReference type="CDD" id="cd16100">
    <property type="entry name" value="ARID"/>
    <property type="match status" value="1"/>
</dbReference>
<reference evidence="7 8" key="1">
    <citation type="journal article" date="2019" name="Sci. Rep.">
        <title>Comparative genomics of chytrid fungi reveal insights into the obligate biotrophic and pathogenic lifestyle of Synchytrium endobioticum.</title>
        <authorList>
            <person name="van de Vossenberg B.T.L.H."/>
            <person name="Warris S."/>
            <person name="Nguyen H.D.T."/>
            <person name="van Gent-Pelzer M.P.E."/>
            <person name="Joly D.L."/>
            <person name="van de Geest H.C."/>
            <person name="Bonants P.J.M."/>
            <person name="Smith D.S."/>
            <person name="Levesque C.A."/>
            <person name="van der Lee T.A.J."/>
        </authorList>
    </citation>
    <scope>NUCLEOTIDE SEQUENCE [LARGE SCALE GENOMIC DNA]</scope>
    <source>
        <strain evidence="7 8">CBS 675.73</strain>
    </source>
</reference>
<dbReference type="SMART" id="SM01014">
    <property type="entry name" value="ARID"/>
    <property type="match status" value="1"/>
</dbReference>
<accession>A0A507EW64</accession>
<dbReference type="EMBL" id="QEAP01000366">
    <property type="protein sequence ID" value="TPX68151.1"/>
    <property type="molecule type" value="Genomic_DNA"/>
</dbReference>
<organism evidence="7 8">
    <name type="scientific">Chytriomyces confervae</name>
    <dbReference type="NCBI Taxonomy" id="246404"/>
    <lineage>
        <taxon>Eukaryota</taxon>
        <taxon>Fungi</taxon>
        <taxon>Fungi incertae sedis</taxon>
        <taxon>Chytridiomycota</taxon>
        <taxon>Chytridiomycota incertae sedis</taxon>
        <taxon>Chytridiomycetes</taxon>
        <taxon>Chytridiales</taxon>
        <taxon>Chytriomycetaceae</taxon>
        <taxon>Chytriomyces</taxon>
    </lineage>
</organism>
<dbReference type="GO" id="GO:0006355">
    <property type="term" value="P:regulation of DNA-templated transcription"/>
    <property type="evidence" value="ECO:0007669"/>
    <property type="project" value="TreeGrafter"/>
</dbReference>
<evidence type="ECO:0000313" key="8">
    <source>
        <dbReference type="Proteomes" id="UP000320333"/>
    </source>
</evidence>
<dbReference type="PROSITE" id="PS51011">
    <property type="entry name" value="ARID"/>
    <property type="match status" value="1"/>
</dbReference>
<dbReference type="InterPro" id="IPR001606">
    <property type="entry name" value="ARID_dom"/>
</dbReference>
<dbReference type="PANTHER" id="PTHR10694">
    <property type="entry name" value="LYSINE-SPECIFIC DEMETHYLASE"/>
    <property type="match status" value="1"/>
</dbReference>
<keyword evidence="2" id="KW-0408">Iron</keyword>
<evidence type="ECO:0000259" key="5">
    <source>
        <dbReference type="PROSITE" id="PS51183"/>
    </source>
</evidence>
<evidence type="ECO:0008006" key="9">
    <source>
        <dbReference type="Google" id="ProtNLM"/>
    </source>
</evidence>
<dbReference type="SMART" id="SM00558">
    <property type="entry name" value="JmjC"/>
    <property type="match status" value="1"/>
</dbReference>
<dbReference type="Pfam" id="PF02375">
    <property type="entry name" value="JmjN"/>
    <property type="match status" value="1"/>
</dbReference>
<evidence type="ECO:0000256" key="3">
    <source>
        <dbReference type="SAM" id="MobiDB-lite"/>
    </source>
</evidence>
<dbReference type="InterPro" id="IPR003349">
    <property type="entry name" value="JmjN"/>
</dbReference>
<evidence type="ECO:0000259" key="6">
    <source>
        <dbReference type="PROSITE" id="PS51184"/>
    </source>
</evidence>
<feature type="compositionally biased region" description="Low complexity" evidence="3">
    <location>
        <begin position="233"/>
        <end position="244"/>
    </location>
</feature>
<gene>
    <name evidence="7" type="ORF">CcCBS67573_g07270</name>
</gene>
<evidence type="ECO:0000256" key="1">
    <source>
        <dbReference type="ARBA" id="ARBA00022723"/>
    </source>
</evidence>
<dbReference type="InterPro" id="IPR036431">
    <property type="entry name" value="ARID_dom_sf"/>
</dbReference>
<dbReference type="STRING" id="246404.A0A507EW64"/>
<dbReference type="GO" id="GO:0005634">
    <property type="term" value="C:nucleus"/>
    <property type="evidence" value="ECO:0007669"/>
    <property type="project" value="TreeGrafter"/>
</dbReference>
<dbReference type="InterPro" id="IPR013637">
    <property type="entry name" value="Lys_sp_deMease-like_dom"/>
</dbReference>
<dbReference type="SUPFAM" id="SSF46774">
    <property type="entry name" value="ARID-like"/>
    <property type="match status" value="1"/>
</dbReference>
<dbReference type="GO" id="GO:0003677">
    <property type="term" value="F:DNA binding"/>
    <property type="evidence" value="ECO:0007669"/>
    <property type="project" value="InterPro"/>
</dbReference>
<dbReference type="OrthoDB" id="1678912at2759"/>
<keyword evidence="1" id="KW-0479">Metal-binding</keyword>
<dbReference type="SUPFAM" id="SSF51197">
    <property type="entry name" value="Clavaminate synthase-like"/>
    <property type="match status" value="1"/>
</dbReference>
<dbReference type="AlphaFoldDB" id="A0A507EW64"/>
<dbReference type="Gene3D" id="1.10.150.60">
    <property type="entry name" value="ARID DNA-binding domain"/>
    <property type="match status" value="1"/>
</dbReference>
<feature type="domain" description="ARID" evidence="4">
    <location>
        <begin position="96"/>
        <end position="183"/>
    </location>
</feature>
<feature type="compositionally biased region" description="Acidic residues" evidence="3">
    <location>
        <begin position="204"/>
        <end position="213"/>
    </location>
</feature>
<evidence type="ECO:0000256" key="2">
    <source>
        <dbReference type="ARBA" id="ARBA00023004"/>
    </source>
</evidence>
<comment type="caution">
    <text evidence="7">The sequence shown here is derived from an EMBL/GenBank/DDBJ whole genome shotgun (WGS) entry which is preliminary data.</text>
</comment>
<dbReference type="SMART" id="SM00545">
    <property type="entry name" value="JmjN"/>
    <property type="match status" value="1"/>
</dbReference>
<evidence type="ECO:0000259" key="4">
    <source>
        <dbReference type="PROSITE" id="PS51011"/>
    </source>
</evidence>
<dbReference type="SMART" id="SM00501">
    <property type="entry name" value="BRIGHT"/>
    <property type="match status" value="1"/>
</dbReference>
<dbReference type="GO" id="GO:0000785">
    <property type="term" value="C:chromatin"/>
    <property type="evidence" value="ECO:0007669"/>
    <property type="project" value="TreeGrafter"/>
</dbReference>
<dbReference type="InterPro" id="IPR048615">
    <property type="entry name" value="KDM5_C-hel"/>
</dbReference>
<feature type="domain" description="JmjC" evidence="6">
    <location>
        <begin position="388"/>
        <end position="554"/>
    </location>
</feature>
<dbReference type="Pfam" id="PF02373">
    <property type="entry name" value="JmjC"/>
    <property type="match status" value="1"/>
</dbReference>
<protein>
    <recommendedName>
        <fullName evidence="9">JmjC domain-containing protein</fullName>
    </recommendedName>
</protein>
<proteinExistence type="predicted"/>
<dbReference type="Gene3D" id="2.60.120.650">
    <property type="entry name" value="Cupin"/>
    <property type="match status" value="1"/>
</dbReference>
<dbReference type="Pfam" id="PF08429">
    <property type="entry name" value="PLU-1"/>
    <property type="match status" value="1"/>
</dbReference>
<dbReference type="InterPro" id="IPR003347">
    <property type="entry name" value="JmjC_dom"/>
</dbReference>
<dbReference type="Pfam" id="PF01388">
    <property type="entry name" value="ARID"/>
    <property type="match status" value="1"/>
</dbReference>
<evidence type="ECO:0000313" key="7">
    <source>
        <dbReference type="EMBL" id="TPX68151.1"/>
    </source>
</evidence>
<dbReference type="PROSITE" id="PS51184">
    <property type="entry name" value="JMJC"/>
    <property type="match status" value="1"/>
</dbReference>